<dbReference type="Proteomes" id="UP000245996">
    <property type="component" value="Unassembled WGS sequence"/>
</dbReference>
<sequence length="40" mass="4427">MTLRIIAAAQELNVASDKCGSAWGKFSGLNIVMGFFRIFY</sequence>
<name>A0AAN2FAN5_ENTAG</name>
<dbReference type="AlphaFoldDB" id="A0AAN2FAN5"/>
<dbReference type="EMBL" id="OW970315">
    <property type="protein sequence ID" value="CAH6190972.1"/>
    <property type="molecule type" value="Genomic_DNA"/>
</dbReference>
<organism evidence="1 4">
    <name type="scientific">Enterobacter agglomerans</name>
    <name type="common">Erwinia herbicola</name>
    <name type="synonym">Pantoea agglomerans</name>
    <dbReference type="NCBI Taxonomy" id="549"/>
    <lineage>
        <taxon>Bacteria</taxon>
        <taxon>Pseudomonadati</taxon>
        <taxon>Pseudomonadota</taxon>
        <taxon>Gammaproteobacteria</taxon>
        <taxon>Enterobacterales</taxon>
        <taxon>Erwiniaceae</taxon>
        <taxon>Pantoea</taxon>
        <taxon>Pantoea agglomerans group</taxon>
    </lineage>
</organism>
<protein>
    <submittedName>
        <fullName evidence="1">Uncharacterized protein</fullName>
    </submittedName>
</protein>
<evidence type="ECO:0000313" key="1">
    <source>
        <dbReference type="EMBL" id="CAH6190972.1"/>
    </source>
</evidence>
<evidence type="ECO:0000313" key="4">
    <source>
        <dbReference type="Proteomes" id="UP001158961"/>
    </source>
</evidence>
<gene>
    <name evidence="2" type="ORF">C7430_103266</name>
    <name evidence="1" type="ORF">DAPPPG734_03750</name>
</gene>
<accession>A0AAN2FAN5</accession>
<reference evidence="1" key="2">
    <citation type="submission" date="2022-05" db="EMBL/GenBank/DDBJ databases">
        <authorList>
            <person name="Pothier F. J."/>
        </authorList>
    </citation>
    <scope>NUCLEOTIDE SEQUENCE</scope>
    <source>
        <strain evidence="1">DAPP-PG734</strain>
    </source>
</reference>
<dbReference type="Proteomes" id="UP001158961">
    <property type="component" value="Chromosome"/>
</dbReference>
<reference evidence="2 3" key="1">
    <citation type="submission" date="2018-05" db="EMBL/GenBank/DDBJ databases">
        <title>Genomic Encyclopedia of Type Strains, Phase IV (KMG-V): Genome sequencing to study the core and pangenomes of soil and plant-associated prokaryotes.</title>
        <authorList>
            <person name="Whitman W."/>
        </authorList>
    </citation>
    <scope>NUCLEOTIDE SEQUENCE [LARGE SCALE GENOMIC DNA]</scope>
    <source>
        <strain evidence="2 3">PNG 92-11</strain>
    </source>
</reference>
<evidence type="ECO:0000313" key="2">
    <source>
        <dbReference type="EMBL" id="PWJ81312.1"/>
    </source>
</evidence>
<evidence type="ECO:0000313" key="3">
    <source>
        <dbReference type="Proteomes" id="UP000245996"/>
    </source>
</evidence>
<dbReference type="EMBL" id="QGHE01000003">
    <property type="protein sequence ID" value="PWJ81312.1"/>
    <property type="molecule type" value="Genomic_DNA"/>
</dbReference>
<proteinExistence type="predicted"/>